<dbReference type="Pfam" id="PF03798">
    <property type="entry name" value="TRAM_LAG1_CLN8"/>
    <property type="match status" value="1"/>
</dbReference>
<dbReference type="PROSITE" id="PS50922">
    <property type="entry name" value="TLC"/>
    <property type="match status" value="1"/>
</dbReference>
<evidence type="ECO:0000313" key="11">
    <source>
        <dbReference type="WBParaSite" id="MBELARI_LOCUS13492"/>
    </source>
</evidence>
<feature type="transmembrane region" description="Helical" evidence="8">
    <location>
        <begin position="65"/>
        <end position="83"/>
    </location>
</feature>
<dbReference type="AlphaFoldDB" id="A0AAF3EHK5"/>
<keyword evidence="10" id="KW-1185">Reference proteome</keyword>
<sequence>MLGPELSMDAPRIYRVSTADPITLFGLCRESMPHFLSRFSALHPEQSIFGAFIDHLRHVHFTSNALLTVLVLAVLFTVFRYILQYATKSWVRHHHVSPLYSHKIAEAVWKLAYYGSAWLFALFIHYNELPTFSDPLSMWDDWKNGTKPAYKPPVVVLYAIQTGFYTHSLWATLYMDQWRSDSIIMLVHHFVAIALLALSYVDNYTLAGALVFLLQDNSDAILEIAKLCVYLKKRTNGDFYPSLDLAGKVILQIFGIVWMIFRLYWFPCKLLYACLYGGVYLGPQDSPVFSIIGSLLILLYFLNVFWFN</sequence>
<protein>
    <recommendedName>
        <fullName evidence="9">TLC domain-containing protein</fullName>
    </recommendedName>
</protein>
<dbReference type="PANTHER" id="PTHR12560">
    <property type="entry name" value="LONGEVITY ASSURANCE FACTOR 1 LAG1"/>
    <property type="match status" value="1"/>
</dbReference>
<evidence type="ECO:0000259" key="9">
    <source>
        <dbReference type="PROSITE" id="PS50922"/>
    </source>
</evidence>
<evidence type="ECO:0000313" key="10">
    <source>
        <dbReference type="Proteomes" id="UP000887575"/>
    </source>
</evidence>
<reference evidence="11" key="1">
    <citation type="submission" date="2024-02" db="UniProtKB">
        <authorList>
            <consortium name="WormBaseParasite"/>
        </authorList>
    </citation>
    <scope>IDENTIFICATION</scope>
</reference>
<comment type="subcellular location">
    <subcellularLocation>
        <location evidence="1">Membrane</location>
        <topology evidence="1">Multi-pass membrane protein</topology>
    </subcellularLocation>
</comment>
<evidence type="ECO:0000256" key="8">
    <source>
        <dbReference type="SAM" id="Phobius"/>
    </source>
</evidence>
<evidence type="ECO:0000256" key="3">
    <source>
        <dbReference type="ARBA" id="ARBA00004991"/>
    </source>
</evidence>
<dbReference type="SMART" id="SM00724">
    <property type="entry name" value="TLC"/>
    <property type="match status" value="1"/>
</dbReference>
<evidence type="ECO:0000256" key="7">
    <source>
        <dbReference type="PROSITE-ProRule" id="PRU00205"/>
    </source>
</evidence>
<evidence type="ECO:0000256" key="2">
    <source>
        <dbReference type="ARBA" id="ARBA00004760"/>
    </source>
</evidence>
<evidence type="ECO:0000256" key="1">
    <source>
        <dbReference type="ARBA" id="ARBA00004141"/>
    </source>
</evidence>
<feature type="transmembrane region" description="Helical" evidence="8">
    <location>
        <begin position="249"/>
        <end position="267"/>
    </location>
</feature>
<dbReference type="GO" id="GO:0050291">
    <property type="term" value="F:sphingosine N-acyltransferase activity"/>
    <property type="evidence" value="ECO:0007669"/>
    <property type="project" value="InterPro"/>
</dbReference>
<proteinExistence type="predicted"/>
<dbReference type="PANTHER" id="PTHR12560:SF58">
    <property type="entry name" value="CERAMIDE SYNTHASE 1"/>
    <property type="match status" value="1"/>
</dbReference>
<feature type="transmembrane region" description="Helical" evidence="8">
    <location>
        <begin position="155"/>
        <end position="175"/>
    </location>
</feature>
<keyword evidence="5 8" id="KW-1133">Transmembrane helix</keyword>
<dbReference type="InterPro" id="IPR016439">
    <property type="entry name" value="Lag1/Lac1-like"/>
</dbReference>
<evidence type="ECO:0000256" key="6">
    <source>
        <dbReference type="ARBA" id="ARBA00023136"/>
    </source>
</evidence>
<comment type="pathway">
    <text evidence="3">Sphingolipid metabolism.</text>
</comment>
<comment type="pathway">
    <text evidence="2">Lipid metabolism; sphingolipid metabolism.</text>
</comment>
<accession>A0AAF3EHK5</accession>
<evidence type="ECO:0000256" key="4">
    <source>
        <dbReference type="ARBA" id="ARBA00022692"/>
    </source>
</evidence>
<evidence type="ECO:0000256" key="5">
    <source>
        <dbReference type="ARBA" id="ARBA00022989"/>
    </source>
</evidence>
<feature type="transmembrane region" description="Helical" evidence="8">
    <location>
        <begin position="182"/>
        <end position="201"/>
    </location>
</feature>
<keyword evidence="4 7" id="KW-0812">Transmembrane</keyword>
<dbReference type="Proteomes" id="UP000887575">
    <property type="component" value="Unassembled WGS sequence"/>
</dbReference>
<dbReference type="GO" id="GO:0046513">
    <property type="term" value="P:ceramide biosynthetic process"/>
    <property type="evidence" value="ECO:0007669"/>
    <property type="project" value="InterPro"/>
</dbReference>
<keyword evidence="6 7" id="KW-0472">Membrane</keyword>
<dbReference type="InterPro" id="IPR006634">
    <property type="entry name" value="TLC-dom"/>
</dbReference>
<organism evidence="10 11">
    <name type="scientific">Mesorhabditis belari</name>
    <dbReference type="NCBI Taxonomy" id="2138241"/>
    <lineage>
        <taxon>Eukaryota</taxon>
        <taxon>Metazoa</taxon>
        <taxon>Ecdysozoa</taxon>
        <taxon>Nematoda</taxon>
        <taxon>Chromadorea</taxon>
        <taxon>Rhabditida</taxon>
        <taxon>Rhabditina</taxon>
        <taxon>Rhabditomorpha</taxon>
        <taxon>Rhabditoidea</taxon>
        <taxon>Rhabditidae</taxon>
        <taxon>Mesorhabditinae</taxon>
        <taxon>Mesorhabditis</taxon>
    </lineage>
</organism>
<dbReference type="GO" id="GO:0016020">
    <property type="term" value="C:membrane"/>
    <property type="evidence" value="ECO:0007669"/>
    <property type="project" value="UniProtKB-SubCell"/>
</dbReference>
<feature type="transmembrane region" description="Helical" evidence="8">
    <location>
        <begin position="287"/>
        <end position="307"/>
    </location>
</feature>
<name>A0AAF3EHK5_9BILA</name>
<dbReference type="WBParaSite" id="MBELARI_LOCUS13492">
    <property type="protein sequence ID" value="MBELARI_LOCUS13492"/>
    <property type="gene ID" value="MBELARI_LOCUS13492"/>
</dbReference>
<feature type="domain" description="TLC" evidence="9">
    <location>
        <begin position="102"/>
        <end position="308"/>
    </location>
</feature>
<dbReference type="PIRSF" id="PIRSF005225">
    <property type="entry name" value="LAG1_LAC1"/>
    <property type="match status" value="1"/>
</dbReference>